<accession>A0AA90N7X0</accession>
<keyword evidence="2" id="KW-0645">Protease</keyword>
<evidence type="ECO:0000256" key="2">
    <source>
        <dbReference type="ARBA" id="ARBA00022670"/>
    </source>
</evidence>
<evidence type="ECO:0000256" key="3">
    <source>
        <dbReference type="ARBA" id="ARBA00022723"/>
    </source>
</evidence>
<dbReference type="InterPro" id="IPR036264">
    <property type="entry name" value="Bact_exopeptidase_dim_dom"/>
</dbReference>
<dbReference type="PANTHER" id="PTHR45962">
    <property type="entry name" value="N-FATTY-ACYL-AMINO ACID SYNTHASE/HYDROLASE PM20D1"/>
    <property type="match status" value="1"/>
</dbReference>
<dbReference type="PROSITE" id="PS00758">
    <property type="entry name" value="ARGE_DAPE_CPG2_1"/>
    <property type="match status" value="1"/>
</dbReference>
<dbReference type="InterPro" id="IPR006311">
    <property type="entry name" value="TAT_signal"/>
</dbReference>
<organism evidence="7 8">
    <name type="scientific">Tsukamurella strandjordii</name>
    <dbReference type="NCBI Taxonomy" id="147577"/>
    <lineage>
        <taxon>Bacteria</taxon>
        <taxon>Bacillati</taxon>
        <taxon>Actinomycetota</taxon>
        <taxon>Actinomycetes</taxon>
        <taxon>Mycobacteriales</taxon>
        <taxon>Tsukamurellaceae</taxon>
        <taxon>Tsukamurella</taxon>
    </lineage>
</organism>
<dbReference type="Gene3D" id="3.40.630.10">
    <property type="entry name" value="Zn peptidases"/>
    <property type="match status" value="1"/>
</dbReference>
<evidence type="ECO:0000313" key="8">
    <source>
        <dbReference type="Proteomes" id="UP001178281"/>
    </source>
</evidence>
<dbReference type="PANTHER" id="PTHR45962:SF1">
    <property type="entry name" value="N-FATTY-ACYL-AMINO ACID SYNTHASE_HYDROLASE PM20D1"/>
    <property type="match status" value="1"/>
</dbReference>
<reference evidence="7" key="1">
    <citation type="submission" date="2023-08" db="EMBL/GenBank/DDBJ databases">
        <title>The draft genome of Tsukamurella strandjordii strain 050030.</title>
        <authorList>
            <person name="Zhao F."/>
            <person name="Feng Y."/>
            <person name="Zong Z."/>
        </authorList>
    </citation>
    <scope>NUCLEOTIDE SEQUENCE</scope>
    <source>
        <strain evidence="7">050030</strain>
    </source>
</reference>
<gene>
    <name evidence="7" type="ORF">Q7X28_05000</name>
</gene>
<dbReference type="Proteomes" id="UP001178281">
    <property type="component" value="Unassembled WGS sequence"/>
</dbReference>
<dbReference type="Pfam" id="PF01546">
    <property type="entry name" value="Peptidase_M20"/>
    <property type="match status" value="1"/>
</dbReference>
<evidence type="ECO:0000259" key="6">
    <source>
        <dbReference type="Pfam" id="PF07687"/>
    </source>
</evidence>
<keyword evidence="8" id="KW-1185">Reference proteome</keyword>
<dbReference type="Gene3D" id="1.10.150.900">
    <property type="match status" value="1"/>
</dbReference>
<keyword evidence="4" id="KW-0378">Hydrolase</keyword>
<dbReference type="AlphaFoldDB" id="A0AA90N7X0"/>
<name>A0AA90N7X0_9ACTN</name>
<dbReference type="Pfam" id="PF07687">
    <property type="entry name" value="M20_dimer"/>
    <property type="match status" value="1"/>
</dbReference>
<evidence type="ECO:0000256" key="1">
    <source>
        <dbReference type="ARBA" id="ARBA00006247"/>
    </source>
</evidence>
<dbReference type="GO" id="GO:0004180">
    <property type="term" value="F:carboxypeptidase activity"/>
    <property type="evidence" value="ECO:0007669"/>
    <property type="project" value="TreeGrafter"/>
</dbReference>
<feature type="domain" description="Peptidase M20 dimerisation" evidence="6">
    <location>
        <begin position="233"/>
        <end position="376"/>
    </location>
</feature>
<dbReference type="RefSeq" id="WP_305110510.1">
    <property type="nucleotide sequence ID" value="NZ_JAUTIX010000002.1"/>
</dbReference>
<sequence>MFTDGRRRLVVGTVAVLALAGCGAGNSGEPASSSPTAAATGDAAFRDTFRELVETNTTPSAGSCTLAAQRMADRLKAGGYSDKDIVQFTPPGRPKDGGLVATLGGSDTNAKPVLLLAHLDVVEAKREDWQRDPFTLVEENGYFYGRGTYDDKSMAAIFVDSMIRYRAEGFLPKAPVRIALTCGEEGGDQENGVKWLRDNRPELLDARLVLNEGAGGQLDQDGKPVTLEVQAAQKQYQDFTLEVTDPGGHSSQPGPFNAIAALSAGLDRLAAYRFPVQLNETVRQNFTALAPLNPGEVGDAMRAIVADPNDAAAADVLSRSPVYNAALRTTCIPTQITGGHAKNAQPQRVTANVNCRIAPNASPQDVQRTLNDVLAEPRIAVTPTDPFSTDIAKVADLTPAIVDPIRSIGQRIWPGITVVPFMSAGATDAIFFTDTPVYGISGILSKPNDTFMHGLNERVPVKSLYDGRAFLYDLTKAYANG</sequence>
<dbReference type="InterPro" id="IPR047177">
    <property type="entry name" value="Pept_M20A"/>
</dbReference>
<protein>
    <submittedName>
        <fullName evidence="7">M20/M25/M40 family metallo-hydrolase</fullName>
    </submittedName>
</protein>
<dbReference type="PROSITE" id="PS51257">
    <property type="entry name" value="PROKAR_LIPOPROTEIN"/>
    <property type="match status" value="1"/>
</dbReference>
<dbReference type="GO" id="GO:0046872">
    <property type="term" value="F:metal ion binding"/>
    <property type="evidence" value="ECO:0007669"/>
    <property type="project" value="UniProtKB-KW"/>
</dbReference>
<dbReference type="Gene3D" id="3.30.70.360">
    <property type="match status" value="1"/>
</dbReference>
<comment type="similarity">
    <text evidence="1">Belongs to the peptidase M20A family.</text>
</comment>
<dbReference type="InterPro" id="IPR001261">
    <property type="entry name" value="ArgE/DapE_CS"/>
</dbReference>
<dbReference type="InterPro" id="IPR011650">
    <property type="entry name" value="Peptidase_M20_dimer"/>
</dbReference>
<dbReference type="NCBIfam" id="NF006596">
    <property type="entry name" value="PRK09133.1"/>
    <property type="match status" value="1"/>
</dbReference>
<keyword evidence="5" id="KW-0862">Zinc</keyword>
<dbReference type="EMBL" id="JAUTIX010000002">
    <property type="protein sequence ID" value="MDP0397277.1"/>
    <property type="molecule type" value="Genomic_DNA"/>
</dbReference>
<evidence type="ECO:0000256" key="5">
    <source>
        <dbReference type="ARBA" id="ARBA00022833"/>
    </source>
</evidence>
<proteinExistence type="inferred from homology"/>
<comment type="caution">
    <text evidence="7">The sequence shown here is derived from an EMBL/GenBank/DDBJ whole genome shotgun (WGS) entry which is preliminary data.</text>
</comment>
<dbReference type="PROSITE" id="PS51318">
    <property type="entry name" value="TAT"/>
    <property type="match status" value="1"/>
</dbReference>
<evidence type="ECO:0000256" key="4">
    <source>
        <dbReference type="ARBA" id="ARBA00022801"/>
    </source>
</evidence>
<evidence type="ECO:0000313" key="7">
    <source>
        <dbReference type="EMBL" id="MDP0397277.1"/>
    </source>
</evidence>
<dbReference type="SUPFAM" id="SSF53187">
    <property type="entry name" value="Zn-dependent exopeptidases"/>
    <property type="match status" value="1"/>
</dbReference>
<keyword evidence="3" id="KW-0479">Metal-binding</keyword>
<dbReference type="GO" id="GO:0051603">
    <property type="term" value="P:proteolysis involved in protein catabolic process"/>
    <property type="evidence" value="ECO:0007669"/>
    <property type="project" value="TreeGrafter"/>
</dbReference>
<dbReference type="InterPro" id="IPR002933">
    <property type="entry name" value="Peptidase_M20"/>
</dbReference>
<dbReference type="SUPFAM" id="SSF55031">
    <property type="entry name" value="Bacterial exopeptidase dimerisation domain"/>
    <property type="match status" value="1"/>
</dbReference>